<feature type="region of interest" description="Disordered" evidence="1">
    <location>
        <begin position="446"/>
        <end position="491"/>
    </location>
</feature>
<feature type="compositionally biased region" description="Polar residues" evidence="1">
    <location>
        <begin position="807"/>
        <end position="817"/>
    </location>
</feature>
<comment type="caution">
    <text evidence="2">The sequence shown here is derived from an EMBL/GenBank/DDBJ whole genome shotgun (WGS) entry which is preliminary data.</text>
</comment>
<evidence type="ECO:0000256" key="1">
    <source>
        <dbReference type="SAM" id="MobiDB-lite"/>
    </source>
</evidence>
<protein>
    <submittedName>
        <fullName evidence="2">Uncharacterized protein</fullName>
    </submittedName>
</protein>
<dbReference type="EMBL" id="JARBHB010000006">
    <property type="protein sequence ID" value="KAJ8880279.1"/>
    <property type="molecule type" value="Genomic_DNA"/>
</dbReference>
<reference evidence="2 3" key="1">
    <citation type="submission" date="2023-02" db="EMBL/GenBank/DDBJ databases">
        <title>LHISI_Scaffold_Assembly.</title>
        <authorList>
            <person name="Stuart O.P."/>
            <person name="Cleave R."/>
            <person name="Magrath M.J.L."/>
            <person name="Mikheyev A.S."/>
        </authorList>
    </citation>
    <scope>NUCLEOTIDE SEQUENCE [LARGE SCALE GENOMIC DNA]</scope>
    <source>
        <strain evidence="2">Daus_M_001</strain>
        <tissue evidence="2">Leg muscle</tissue>
    </source>
</reference>
<organism evidence="2 3">
    <name type="scientific">Dryococelus australis</name>
    <dbReference type="NCBI Taxonomy" id="614101"/>
    <lineage>
        <taxon>Eukaryota</taxon>
        <taxon>Metazoa</taxon>
        <taxon>Ecdysozoa</taxon>
        <taxon>Arthropoda</taxon>
        <taxon>Hexapoda</taxon>
        <taxon>Insecta</taxon>
        <taxon>Pterygota</taxon>
        <taxon>Neoptera</taxon>
        <taxon>Polyneoptera</taxon>
        <taxon>Phasmatodea</taxon>
        <taxon>Verophasmatodea</taxon>
        <taxon>Anareolatae</taxon>
        <taxon>Phasmatidae</taxon>
        <taxon>Eurycanthinae</taxon>
        <taxon>Dryococelus</taxon>
    </lineage>
</organism>
<evidence type="ECO:0000313" key="2">
    <source>
        <dbReference type="EMBL" id="KAJ8880279.1"/>
    </source>
</evidence>
<accession>A0ABQ9H7H8</accession>
<name>A0ABQ9H7H8_9NEOP</name>
<proteinExistence type="predicted"/>
<keyword evidence="3" id="KW-1185">Reference proteome</keyword>
<gene>
    <name evidence="2" type="ORF">PR048_016745</name>
</gene>
<evidence type="ECO:0000313" key="3">
    <source>
        <dbReference type="Proteomes" id="UP001159363"/>
    </source>
</evidence>
<dbReference type="Proteomes" id="UP001159363">
    <property type="component" value="Chromosome 5"/>
</dbReference>
<feature type="compositionally biased region" description="Basic and acidic residues" evidence="1">
    <location>
        <begin position="780"/>
        <end position="791"/>
    </location>
</feature>
<feature type="region of interest" description="Disordered" evidence="1">
    <location>
        <begin position="780"/>
        <end position="817"/>
    </location>
</feature>
<sequence length="817" mass="91428">MKLSLASVLPVDVYESPDPEATREMSDTEMHCVRRAEILRRLFSFPDSPRPSTLSAVPEKKKKSIKASERVNVDVFTQNKRPCPEHSQTQFYLTRQAEELTQFLALSASQPTHFLSPRKRVWREGWNALSRAVLAASLHQPFKKQSFKALFNLKIFPSLGAQKQGSDKDDTGTRISTINHIRSIPSRRLTPSHPLPSPILIPPRAGRRVATGKEFAKSALLHLGGNVAACRQAETSVLQRRLHKERHTYEKNIHATKTYGMTKFDTRYPPRYNIGREHVNVVYRGKNSSRACSWTLAQPSEEILISQQYFEGKTDYFQTRLPALSIGYNQKSNSNWWRGNRVPLISFIAIGYKVKRTLYLSKVRISHWLRREMNAALTFHAPITPLVVGTSVPTYEELLTRNGFSHMSGKKEGDNACPREKGKKGNIWEKLEIVREKWLPTKTALGRRGHRDQGHGHGSKVNDIQDGGRVNPDPTPHAFVPSCPPHAVQPHSVTPGVLDLLRPSNTHTSPRCYAKSVAATVVDLNLDPRMWDLMPGSQRCRNKTHSDELTAPSVSAELEQKLPHHTNCSTISHIFPRGVTVPRHFCRDKATTSEGGYAMDAYSQDCIKRANRAAMTGLFATKLADGQWLASVTTKGTTLARRGSGAKGGACTLRKVSDKGVEGKGCSDGRGRCPADTAPWWRIVIDTSGWHDKGFLHTNPFDCLFTIPHVIKCCLQTNPMKIPHDGTTCTLKFSATSIFLLCKTTLCHTIFQGIAKFRAQYHAWAELFSLTWNAVFETKSENPRNPSDRLDQQTNPPAYAARHDKQASCSPSSVTLA</sequence>